<proteinExistence type="predicted"/>
<organismHost>
    <name type="scientific">Paramecium bursaria</name>
    <dbReference type="NCBI Taxonomy" id="74790"/>
</organismHost>
<evidence type="ECO:0000313" key="2">
    <source>
        <dbReference type="Proteomes" id="UP000246715"/>
    </source>
</evidence>
<name>A7ITL8_PBCVM</name>
<reference evidence="1 2" key="1">
    <citation type="journal article" date="2007" name="Virology">
        <title>Sequence and annotation of the 314-kb MT325 and the 321-kb FR483 viruses that infect Chlorella Pbi.</title>
        <authorList>
            <person name="Fitzgerald L.A."/>
            <person name="Graves M.V."/>
            <person name="Li X."/>
            <person name="Feldblyum T."/>
            <person name="Hartigan J."/>
            <person name="Van Etten J.L."/>
        </authorList>
    </citation>
    <scope>NUCLEOTIDE SEQUENCE [LARGE SCALE GENOMIC DNA]</scope>
    <source>
        <strain evidence="1 2">MT325</strain>
    </source>
</reference>
<evidence type="ECO:0000313" key="1">
    <source>
        <dbReference type="EMBL" id="ABT13692.1"/>
    </source>
</evidence>
<gene>
    <name evidence="1" type="primary">m138R</name>
    <name evidence="1" type="ORF">MT325_m138R</name>
</gene>
<accession>A7ITL8</accession>
<organism evidence="1 2">
    <name type="scientific">Paramecium bursaria Chlorella virus MT325</name>
    <name type="common">PBCV-MT325</name>
    <dbReference type="NCBI Taxonomy" id="346932"/>
    <lineage>
        <taxon>Viruses</taxon>
        <taxon>Varidnaviria</taxon>
        <taxon>Bamfordvirae</taxon>
        <taxon>Nucleocytoviricota</taxon>
        <taxon>Megaviricetes</taxon>
        <taxon>Algavirales</taxon>
        <taxon>Phycodnaviridae</taxon>
        <taxon>Chlorovirus</taxon>
        <taxon>Chlorovirus conductrix</taxon>
        <taxon>Paramecium bursaria Chlorella virus A1</taxon>
    </lineage>
</organism>
<sequence>MIECCRPIGELLFCLAKENIRDESGCKIASVGQPLLGVTCVWQWGGRFRNKSRFKSFDYLQETFRGVILFLPGKVAVYLGEYFQQC</sequence>
<dbReference type="Proteomes" id="UP000246715">
    <property type="component" value="Segment"/>
</dbReference>
<dbReference type="EMBL" id="DQ491001">
    <property type="protein sequence ID" value="ABT13692.1"/>
    <property type="molecule type" value="Genomic_DNA"/>
</dbReference>
<protein>
    <submittedName>
        <fullName evidence="1">Uncharacterized protein m138R</fullName>
    </submittedName>
</protein>